<evidence type="ECO:0000256" key="3">
    <source>
        <dbReference type="SAM" id="MobiDB-lite"/>
    </source>
</evidence>
<dbReference type="Gene3D" id="1.10.10.60">
    <property type="entry name" value="Homeodomain-like"/>
    <property type="match status" value="1"/>
</dbReference>
<dbReference type="Pfam" id="PF00046">
    <property type="entry name" value="Homeodomain"/>
    <property type="match status" value="1"/>
</dbReference>
<evidence type="ECO:0000313" key="6">
    <source>
        <dbReference type="Proteomes" id="UP000603453"/>
    </source>
</evidence>
<dbReference type="EMBL" id="JAEPRD010000034">
    <property type="protein sequence ID" value="KAG2205817.1"/>
    <property type="molecule type" value="Genomic_DNA"/>
</dbReference>
<gene>
    <name evidence="5" type="ORF">INT47_004000</name>
</gene>
<dbReference type="Proteomes" id="UP000603453">
    <property type="component" value="Unassembled WGS sequence"/>
</dbReference>
<sequence length="129" mass="15242">MDTSDVTPVDIDSLSTKARRRRRTTREEAAILEDFYSKNPNPNYKQKEIIAGVVNMGPRNVHFWQVHHCKKKQTLLYNRYTRFQNRRAKGGSKNRMIIKSEQQGNATKLRQPSIGIVKWSDRPQFYIYQ</sequence>
<dbReference type="AlphaFoldDB" id="A0A8H7R7F8"/>
<dbReference type="GO" id="GO:0005634">
    <property type="term" value="C:nucleus"/>
    <property type="evidence" value="ECO:0007669"/>
    <property type="project" value="UniProtKB-SubCell"/>
</dbReference>
<evidence type="ECO:0000259" key="4">
    <source>
        <dbReference type="PROSITE" id="PS50071"/>
    </source>
</evidence>
<feature type="DNA-binding region" description="Homeobox" evidence="1">
    <location>
        <begin position="17"/>
        <end position="65"/>
    </location>
</feature>
<reference evidence="5" key="1">
    <citation type="submission" date="2020-12" db="EMBL/GenBank/DDBJ databases">
        <title>Metabolic potential, ecology and presence of endohyphal bacteria is reflected in genomic diversity of Mucoromycotina.</title>
        <authorList>
            <person name="Muszewska A."/>
            <person name="Okrasinska A."/>
            <person name="Steczkiewicz K."/>
            <person name="Drgas O."/>
            <person name="Orlowska M."/>
            <person name="Perlinska-Lenart U."/>
            <person name="Aleksandrzak-Piekarczyk T."/>
            <person name="Szatraj K."/>
            <person name="Zielenkiewicz U."/>
            <person name="Pilsyk S."/>
            <person name="Malc E."/>
            <person name="Mieczkowski P."/>
            <person name="Kruszewska J.S."/>
            <person name="Biernat P."/>
            <person name="Pawlowska J."/>
        </authorList>
    </citation>
    <scope>NUCLEOTIDE SEQUENCE</scope>
    <source>
        <strain evidence="5">WA0000017839</strain>
    </source>
</reference>
<dbReference type="PROSITE" id="PS50071">
    <property type="entry name" value="HOMEOBOX_2"/>
    <property type="match status" value="1"/>
</dbReference>
<comment type="caution">
    <text evidence="5">The sequence shown here is derived from an EMBL/GenBank/DDBJ whole genome shotgun (WGS) entry which is preliminary data.</text>
</comment>
<dbReference type="SMART" id="SM00389">
    <property type="entry name" value="HOX"/>
    <property type="match status" value="1"/>
</dbReference>
<dbReference type="InterPro" id="IPR009057">
    <property type="entry name" value="Homeodomain-like_sf"/>
</dbReference>
<feature type="domain" description="Homeobox" evidence="4">
    <location>
        <begin position="15"/>
        <end position="64"/>
    </location>
</feature>
<keyword evidence="6" id="KW-1185">Reference proteome</keyword>
<protein>
    <recommendedName>
        <fullName evidence="4">Homeobox domain-containing protein</fullName>
    </recommendedName>
</protein>
<evidence type="ECO:0000256" key="1">
    <source>
        <dbReference type="PROSITE-ProRule" id="PRU00108"/>
    </source>
</evidence>
<comment type="subcellular location">
    <subcellularLocation>
        <location evidence="1 2">Nucleus</location>
    </subcellularLocation>
</comment>
<evidence type="ECO:0000256" key="2">
    <source>
        <dbReference type="RuleBase" id="RU000682"/>
    </source>
</evidence>
<dbReference type="GO" id="GO:0003677">
    <property type="term" value="F:DNA binding"/>
    <property type="evidence" value="ECO:0007669"/>
    <property type="project" value="UniProtKB-UniRule"/>
</dbReference>
<proteinExistence type="predicted"/>
<keyword evidence="1 2" id="KW-0238">DNA-binding</keyword>
<name>A0A8H7R7F8_9FUNG</name>
<dbReference type="InterPro" id="IPR001356">
    <property type="entry name" value="HD"/>
</dbReference>
<dbReference type="CDD" id="cd00086">
    <property type="entry name" value="homeodomain"/>
    <property type="match status" value="1"/>
</dbReference>
<evidence type="ECO:0000313" key="5">
    <source>
        <dbReference type="EMBL" id="KAG2205817.1"/>
    </source>
</evidence>
<feature type="region of interest" description="Disordered" evidence="3">
    <location>
        <begin position="1"/>
        <end position="25"/>
    </location>
</feature>
<dbReference type="SUPFAM" id="SSF46689">
    <property type="entry name" value="Homeodomain-like"/>
    <property type="match status" value="1"/>
</dbReference>
<keyword evidence="1 2" id="KW-0539">Nucleus</keyword>
<keyword evidence="1 2" id="KW-0371">Homeobox</keyword>
<organism evidence="5 6">
    <name type="scientific">Mucor saturninus</name>
    <dbReference type="NCBI Taxonomy" id="64648"/>
    <lineage>
        <taxon>Eukaryota</taxon>
        <taxon>Fungi</taxon>
        <taxon>Fungi incertae sedis</taxon>
        <taxon>Mucoromycota</taxon>
        <taxon>Mucoromycotina</taxon>
        <taxon>Mucoromycetes</taxon>
        <taxon>Mucorales</taxon>
        <taxon>Mucorineae</taxon>
        <taxon>Mucoraceae</taxon>
        <taxon>Mucor</taxon>
    </lineage>
</organism>
<accession>A0A8H7R7F8</accession>